<evidence type="ECO:0000256" key="1">
    <source>
        <dbReference type="SAM" id="MobiDB-lite"/>
    </source>
</evidence>
<dbReference type="AlphaFoldDB" id="A0A498K2H6"/>
<gene>
    <name evidence="2" type="ORF">DVH24_030299</name>
</gene>
<protein>
    <submittedName>
        <fullName evidence="2">Uncharacterized protein</fullName>
    </submittedName>
</protein>
<evidence type="ECO:0000313" key="3">
    <source>
        <dbReference type="Proteomes" id="UP000290289"/>
    </source>
</evidence>
<name>A0A498K2H6_MALDO</name>
<keyword evidence="3" id="KW-1185">Reference proteome</keyword>
<reference evidence="2 3" key="1">
    <citation type="submission" date="2018-10" db="EMBL/GenBank/DDBJ databases">
        <title>A high-quality apple genome assembly.</title>
        <authorList>
            <person name="Hu J."/>
        </authorList>
    </citation>
    <scope>NUCLEOTIDE SEQUENCE [LARGE SCALE GENOMIC DNA]</scope>
    <source>
        <strain evidence="3">cv. HFTH1</strain>
        <tissue evidence="2">Young leaf</tissue>
    </source>
</reference>
<sequence>MRRDMMGWNMSKDALGWKQEGRRRRQRCYNFMFHGCGTSRFRERVLVTSVVRTRMRDMENLINTEQQQPQPQQRDTAADTETLMEDTSTQSNELIREDKP</sequence>
<dbReference type="EMBL" id="RDQH01000330">
    <property type="protein sequence ID" value="RXI02370.1"/>
    <property type="molecule type" value="Genomic_DNA"/>
</dbReference>
<organism evidence="2 3">
    <name type="scientific">Malus domestica</name>
    <name type="common">Apple</name>
    <name type="synonym">Pyrus malus</name>
    <dbReference type="NCBI Taxonomy" id="3750"/>
    <lineage>
        <taxon>Eukaryota</taxon>
        <taxon>Viridiplantae</taxon>
        <taxon>Streptophyta</taxon>
        <taxon>Embryophyta</taxon>
        <taxon>Tracheophyta</taxon>
        <taxon>Spermatophyta</taxon>
        <taxon>Magnoliopsida</taxon>
        <taxon>eudicotyledons</taxon>
        <taxon>Gunneridae</taxon>
        <taxon>Pentapetalae</taxon>
        <taxon>rosids</taxon>
        <taxon>fabids</taxon>
        <taxon>Rosales</taxon>
        <taxon>Rosaceae</taxon>
        <taxon>Amygdaloideae</taxon>
        <taxon>Maleae</taxon>
        <taxon>Malus</taxon>
    </lineage>
</organism>
<feature type="region of interest" description="Disordered" evidence="1">
    <location>
        <begin position="59"/>
        <end position="100"/>
    </location>
</feature>
<accession>A0A498K2H6</accession>
<evidence type="ECO:0000313" key="2">
    <source>
        <dbReference type="EMBL" id="RXI02370.1"/>
    </source>
</evidence>
<comment type="caution">
    <text evidence="2">The sequence shown here is derived from an EMBL/GenBank/DDBJ whole genome shotgun (WGS) entry which is preliminary data.</text>
</comment>
<proteinExistence type="predicted"/>
<dbReference type="Proteomes" id="UP000290289">
    <property type="component" value="Chromosome 4"/>
</dbReference>